<sequence length="116" mass="14147">MNLVMTFWTLVLLRRTRALRLLSWPQRQKKKRQRRRRICYLSAEEKREVMEVVIVGWQFKDNFVFQVGKVAEGKMGKWEDKRKTDNACMYVCTYLPTYLSRYVCMHARLMLMLMLM</sequence>
<proteinExistence type="predicted"/>
<comment type="caution">
    <text evidence="2">The sequence shown here is derived from an EMBL/GenBank/DDBJ whole genome shotgun (WGS) entry which is preliminary data.</text>
</comment>
<dbReference type="AlphaFoldDB" id="A0AAD9M5L9"/>
<dbReference type="EMBL" id="MU842859">
    <property type="protein sequence ID" value="KAK2029805.1"/>
    <property type="molecule type" value="Genomic_DNA"/>
</dbReference>
<evidence type="ECO:0000313" key="2">
    <source>
        <dbReference type="EMBL" id="KAK2029805.1"/>
    </source>
</evidence>
<reference evidence="2" key="1">
    <citation type="submission" date="2021-06" db="EMBL/GenBank/DDBJ databases">
        <title>Comparative genomics, transcriptomics and evolutionary studies reveal genomic signatures of adaptation to plant cell wall in hemibiotrophic fungi.</title>
        <authorList>
            <consortium name="DOE Joint Genome Institute"/>
            <person name="Baroncelli R."/>
            <person name="Diaz J.F."/>
            <person name="Benocci T."/>
            <person name="Peng M."/>
            <person name="Battaglia E."/>
            <person name="Haridas S."/>
            <person name="Andreopoulos W."/>
            <person name="Labutti K."/>
            <person name="Pangilinan J."/>
            <person name="Floch G.L."/>
            <person name="Makela M.R."/>
            <person name="Henrissat B."/>
            <person name="Grigoriev I.V."/>
            <person name="Crouch J.A."/>
            <person name="De Vries R.P."/>
            <person name="Sukno S.A."/>
            <person name="Thon M.R."/>
        </authorList>
    </citation>
    <scope>NUCLEOTIDE SEQUENCE</scope>
    <source>
        <strain evidence="2">MAFF235873</strain>
    </source>
</reference>
<accession>A0AAD9M5L9</accession>
<evidence type="ECO:0008006" key="4">
    <source>
        <dbReference type="Google" id="ProtNLM"/>
    </source>
</evidence>
<gene>
    <name evidence="2" type="ORF">LX32DRAFT_347870</name>
</gene>
<evidence type="ECO:0000313" key="3">
    <source>
        <dbReference type="Proteomes" id="UP001232148"/>
    </source>
</evidence>
<feature type="signal peptide" evidence="1">
    <location>
        <begin position="1"/>
        <end position="18"/>
    </location>
</feature>
<keyword evidence="3" id="KW-1185">Reference proteome</keyword>
<protein>
    <recommendedName>
        <fullName evidence="4">Secreted protein</fullName>
    </recommendedName>
</protein>
<dbReference type="Proteomes" id="UP001232148">
    <property type="component" value="Unassembled WGS sequence"/>
</dbReference>
<keyword evidence="1" id="KW-0732">Signal</keyword>
<organism evidence="2 3">
    <name type="scientific">Colletotrichum zoysiae</name>
    <dbReference type="NCBI Taxonomy" id="1216348"/>
    <lineage>
        <taxon>Eukaryota</taxon>
        <taxon>Fungi</taxon>
        <taxon>Dikarya</taxon>
        <taxon>Ascomycota</taxon>
        <taxon>Pezizomycotina</taxon>
        <taxon>Sordariomycetes</taxon>
        <taxon>Hypocreomycetidae</taxon>
        <taxon>Glomerellales</taxon>
        <taxon>Glomerellaceae</taxon>
        <taxon>Colletotrichum</taxon>
        <taxon>Colletotrichum graminicola species complex</taxon>
    </lineage>
</organism>
<name>A0AAD9M5L9_9PEZI</name>
<feature type="chain" id="PRO_5042274070" description="Secreted protein" evidence="1">
    <location>
        <begin position="19"/>
        <end position="116"/>
    </location>
</feature>
<evidence type="ECO:0000256" key="1">
    <source>
        <dbReference type="SAM" id="SignalP"/>
    </source>
</evidence>